<dbReference type="PROSITE" id="PS50089">
    <property type="entry name" value="ZF_RING_2"/>
    <property type="match status" value="1"/>
</dbReference>
<evidence type="ECO:0000313" key="7">
    <source>
        <dbReference type="EMBL" id="CAF4136456.1"/>
    </source>
</evidence>
<dbReference type="SUPFAM" id="SSF57850">
    <property type="entry name" value="RING/U-box"/>
    <property type="match status" value="1"/>
</dbReference>
<evidence type="ECO:0000256" key="1">
    <source>
        <dbReference type="ARBA" id="ARBA00022723"/>
    </source>
</evidence>
<name>A0A8S2R211_9BILA</name>
<accession>A0A8S2R211</accession>
<gene>
    <name evidence="7" type="ORF">SMN809_LOCUS19027</name>
</gene>
<dbReference type="EMBL" id="CAJOBI010009367">
    <property type="protein sequence ID" value="CAF4136456.1"/>
    <property type="molecule type" value="Genomic_DNA"/>
</dbReference>
<keyword evidence="5" id="KW-0175">Coiled coil</keyword>
<evidence type="ECO:0000256" key="3">
    <source>
        <dbReference type="ARBA" id="ARBA00022833"/>
    </source>
</evidence>
<dbReference type="PANTHER" id="PTHR25462">
    <property type="entry name" value="BONUS, ISOFORM C-RELATED"/>
    <property type="match status" value="1"/>
</dbReference>
<dbReference type="GO" id="GO:0061630">
    <property type="term" value="F:ubiquitin protein ligase activity"/>
    <property type="evidence" value="ECO:0007669"/>
    <property type="project" value="TreeGrafter"/>
</dbReference>
<feature type="coiled-coil region" evidence="5">
    <location>
        <begin position="136"/>
        <end position="170"/>
    </location>
</feature>
<reference evidence="7" key="1">
    <citation type="submission" date="2021-02" db="EMBL/GenBank/DDBJ databases">
        <authorList>
            <person name="Nowell W R."/>
        </authorList>
    </citation>
    <scope>NUCLEOTIDE SEQUENCE</scope>
</reference>
<comment type="caution">
    <text evidence="7">The sequence shown here is derived from an EMBL/GenBank/DDBJ whole genome shotgun (WGS) entry which is preliminary data.</text>
</comment>
<dbReference type="InterPro" id="IPR001841">
    <property type="entry name" value="Znf_RING"/>
</dbReference>
<dbReference type="InterPro" id="IPR018957">
    <property type="entry name" value="Znf_C3HC4_RING-type"/>
</dbReference>
<dbReference type="GO" id="GO:0008270">
    <property type="term" value="F:zinc ion binding"/>
    <property type="evidence" value="ECO:0007669"/>
    <property type="project" value="UniProtKB-KW"/>
</dbReference>
<proteinExistence type="predicted"/>
<organism evidence="7 8">
    <name type="scientific">Rotaria magnacalcarata</name>
    <dbReference type="NCBI Taxonomy" id="392030"/>
    <lineage>
        <taxon>Eukaryota</taxon>
        <taxon>Metazoa</taxon>
        <taxon>Spiralia</taxon>
        <taxon>Gnathifera</taxon>
        <taxon>Rotifera</taxon>
        <taxon>Eurotatoria</taxon>
        <taxon>Bdelloidea</taxon>
        <taxon>Philodinida</taxon>
        <taxon>Philodinidae</taxon>
        <taxon>Rotaria</taxon>
    </lineage>
</organism>
<dbReference type="SMART" id="SM00184">
    <property type="entry name" value="RING"/>
    <property type="match status" value="1"/>
</dbReference>
<dbReference type="InterPro" id="IPR013083">
    <property type="entry name" value="Znf_RING/FYVE/PHD"/>
</dbReference>
<dbReference type="AlphaFoldDB" id="A0A8S2R211"/>
<keyword evidence="2 4" id="KW-0863">Zinc-finger</keyword>
<evidence type="ECO:0000256" key="4">
    <source>
        <dbReference type="PROSITE-ProRule" id="PRU00175"/>
    </source>
</evidence>
<dbReference type="Proteomes" id="UP000676336">
    <property type="component" value="Unassembled WGS sequence"/>
</dbReference>
<feature type="non-terminal residue" evidence="7">
    <location>
        <position position="1"/>
    </location>
</feature>
<feature type="domain" description="RING-type" evidence="6">
    <location>
        <begin position="18"/>
        <end position="60"/>
    </location>
</feature>
<dbReference type="Pfam" id="PF00097">
    <property type="entry name" value="zf-C3HC4"/>
    <property type="match status" value="1"/>
</dbReference>
<dbReference type="PANTHER" id="PTHR25462:SF296">
    <property type="entry name" value="MEIOTIC P26, ISOFORM F"/>
    <property type="match status" value="1"/>
</dbReference>
<dbReference type="GO" id="GO:0005654">
    <property type="term" value="C:nucleoplasm"/>
    <property type="evidence" value="ECO:0007669"/>
    <property type="project" value="TreeGrafter"/>
</dbReference>
<evidence type="ECO:0000259" key="6">
    <source>
        <dbReference type="PROSITE" id="PS50089"/>
    </source>
</evidence>
<dbReference type="InterPro" id="IPR047153">
    <property type="entry name" value="TRIM45/56/19-like"/>
</dbReference>
<keyword evidence="1" id="KW-0479">Metal-binding</keyword>
<protein>
    <recommendedName>
        <fullName evidence="6">RING-type domain-containing protein</fullName>
    </recommendedName>
</protein>
<keyword evidence="3" id="KW-0862">Zinc</keyword>
<evidence type="ECO:0000256" key="2">
    <source>
        <dbReference type="ARBA" id="ARBA00022771"/>
    </source>
</evidence>
<dbReference type="Gene3D" id="1.10.287.1490">
    <property type="match status" value="1"/>
</dbReference>
<sequence>MANSSENNSNQMERLTTCPICLDKFRSPKVLPCMHTFCLTPCLTNLVDPRARSLRCPECRREHIMPSGGVQAFPANLTMIGFLDLQPSNISQSDSCFVCKEQKTALTKCHDCSKYICSDCREGHLREASFNVRSVVSQLRRALPRLSDKIASYEQRVNSVKTNHEQIQREITSAIAALIQELKHRETALFTEAEVYMQSQLRMFRLQQETAEVELASVASFCESVETSFANSQTNNDIDLANMRSQCNRYSQQIETLNGQVPTDVQKVS</sequence>
<dbReference type="Gene3D" id="3.30.40.10">
    <property type="entry name" value="Zinc/RING finger domain, C3HC4 (zinc finger)"/>
    <property type="match status" value="1"/>
</dbReference>
<evidence type="ECO:0000256" key="5">
    <source>
        <dbReference type="SAM" id="Coils"/>
    </source>
</evidence>
<evidence type="ECO:0000313" key="8">
    <source>
        <dbReference type="Proteomes" id="UP000676336"/>
    </source>
</evidence>